<keyword evidence="4" id="KW-1185">Reference proteome</keyword>
<evidence type="ECO:0000256" key="2">
    <source>
        <dbReference type="SAM" id="Phobius"/>
    </source>
</evidence>
<accession>A0A319CHG8</accession>
<proteinExistence type="predicted"/>
<dbReference type="AlphaFoldDB" id="A0A319CHG8"/>
<feature type="region of interest" description="Disordered" evidence="1">
    <location>
        <begin position="1"/>
        <end position="22"/>
    </location>
</feature>
<keyword evidence="2" id="KW-0472">Membrane</keyword>
<reference evidence="3" key="1">
    <citation type="submission" date="2016-12" db="EMBL/GenBank/DDBJ databases">
        <title>The genomes of Aspergillus section Nigri reveals drivers in fungal speciation.</title>
        <authorList>
            <consortium name="DOE Joint Genome Institute"/>
            <person name="Vesth T.C."/>
            <person name="Nybo J."/>
            <person name="Theobald S."/>
            <person name="Brandl J."/>
            <person name="Frisvad J.C."/>
            <person name="Nielsen K.F."/>
            <person name="Lyhne E.K."/>
            <person name="Kogle M.E."/>
            <person name="Kuo A."/>
            <person name="Riley R."/>
            <person name="Clum A."/>
            <person name="Nolan M."/>
            <person name="Lipzen A."/>
            <person name="Salamov A."/>
            <person name="Henrissat B."/>
            <person name="Wiebenga A."/>
            <person name="De Vries R.P."/>
            <person name="Grigoriev I.V."/>
            <person name="Mortensen U.H."/>
            <person name="Andersen M.R."/>
            <person name="Baker S.E."/>
        </authorList>
    </citation>
    <scope>NUCLEOTIDE SEQUENCE [LARGE SCALE GENOMIC DNA]</scope>
    <source>
        <strain evidence="3">CBS 113365</strain>
    </source>
</reference>
<dbReference type="RefSeq" id="XP_025568552.1">
    <property type="nucleotide sequence ID" value="XM_025701962.1"/>
</dbReference>
<dbReference type="Proteomes" id="UP000248405">
    <property type="component" value="Unassembled WGS sequence"/>
</dbReference>
<dbReference type="EMBL" id="KZ821614">
    <property type="protein sequence ID" value="PYH74758.1"/>
    <property type="molecule type" value="Genomic_DNA"/>
</dbReference>
<keyword evidence="2" id="KW-1133">Transmembrane helix</keyword>
<sequence length="72" mass="7920">MDSPSRSRCSRIRQEGSSSSSRYGVQCYTAFLIAAHSMAIMTLYMNVRFDQLDPNAMVRGIATPLFVALGAN</sequence>
<keyword evidence="2" id="KW-0812">Transmembrane</keyword>
<name>A0A319CHG8_ASPVC</name>
<organism evidence="3 4">
    <name type="scientific">Aspergillus vadensis (strain CBS 113365 / IMI 142717 / IBT 24658)</name>
    <dbReference type="NCBI Taxonomy" id="1448311"/>
    <lineage>
        <taxon>Eukaryota</taxon>
        <taxon>Fungi</taxon>
        <taxon>Dikarya</taxon>
        <taxon>Ascomycota</taxon>
        <taxon>Pezizomycotina</taxon>
        <taxon>Eurotiomycetes</taxon>
        <taxon>Eurotiomycetidae</taxon>
        <taxon>Eurotiales</taxon>
        <taxon>Aspergillaceae</taxon>
        <taxon>Aspergillus</taxon>
        <taxon>Aspergillus subgen. Circumdati</taxon>
    </lineage>
</organism>
<feature type="transmembrane region" description="Helical" evidence="2">
    <location>
        <begin position="21"/>
        <end position="45"/>
    </location>
</feature>
<gene>
    <name evidence="3" type="ORF">BO88DRAFT_21638</name>
</gene>
<evidence type="ECO:0000256" key="1">
    <source>
        <dbReference type="SAM" id="MobiDB-lite"/>
    </source>
</evidence>
<evidence type="ECO:0000313" key="3">
    <source>
        <dbReference type="EMBL" id="PYH74758.1"/>
    </source>
</evidence>
<evidence type="ECO:0000313" key="4">
    <source>
        <dbReference type="Proteomes" id="UP000248405"/>
    </source>
</evidence>
<dbReference type="GeneID" id="37206554"/>
<protein>
    <submittedName>
        <fullName evidence="3">Uncharacterized protein</fullName>
    </submittedName>
</protein>